<evidence type="ECO:0000313" key="4">
    <source>
        <dbReference type="Proteomes" id="UP000295531"/>
    </source>
</evidence>
<keyword evidence="4" id="KW-1185">Reference proteome</keyword>
<dbReference type="PANTHER" id="PTHR13847">
    <property type="entry name" value="SARCOSINE DEHYDROGENASE-RELATED"/>
    <property type="match status" value="1"/>
</dbReference>
<gene>
    <name evidence="3" type="ORF">DEU29_10210</name>
</gene>
<proteinExistence type="predicted"/>
<feature type="domain" description="FAD dependent oxidoreductase" evidence="2">
    <location>
        <begin position="40"/>
        <end position="398"/>
    </location>
</feature>
<dbReference type="Gene3D" id="3.30.9.10">
    <property type="entry name" value="D-Amino Acid Oxidase, subunit A, domain 2"/>
    <property type="match status" value="1"/>
</dbReference>
<protein>
    <submittedName>
        <fullName evidence="3">Glycine/D-amino acid oxidase-like deaminating enzyme</fullName>
    </submittedName>
</protein>
<accession>A0A4V3CQ80</accession>
<evidence type="ECO:0000313" key="3">
    <source>
        <dbReference type="EMBL" id="TDP40110.1"/>
    </source>
</evidence>
<evidence type="ECO:0000259" key="2">
    <source>
        <dbReference type="Pfam" id="PF01266"/>
    </source>
</evidence>
<dbReference type="GO" id="GO:0016491">
    <property type="term" value="F:oxidoreductase activity"/>
    <property type="evidence" value="ECO:0007669"/>
    <property type="project" value="UniProtKB-KW"/>
</dbReference>
<dbReference type="RefSeq" id="WP_133538587.1">
    <property type="nucleotide sequence ID" value="NZ_SNXI01000002.1"/>
</dbReference>
<dbReference type="EMBL" id="SNXI01000002">
    <property type="protein sequence ID" value="TDP40110.1"/>
    <property type="molecule type" value="Genomic_DNA"/>
</dbReference>
<dbReference type="Gene3D" id="3.50.50.60">
    <property type="entry name" value="FAD/NAD(P)-binding domain"/>
    <property type="match status" value="1"/>
</dbReference>
<dbReference type="SUPFAM" id="SSF51905">
    <property type="entry name" value="FAD/NAD(P)-binding domain"/>
    <property type="match status" value="1"/>
</dbReference>
<name>A0A4V3CQ80_9GAMM</name>
<dbReference type="Proteomes" id="UP000295531">
    <property type="component" value="Unassembled WGS sequence"/>
</dbReference>
<dbReference type="InterPro" id="IPR006076">
    <property type="entry name" value="FAD-dep_OxRdtase"/>
</dbReference>
<dbReference type="AlphaFoldDB" id="A0A4V3CQ80"/>
<organism evidence="3 4">
    <name type="scientific">Idiomarina aquatica</name>
    <dbReference type="NCBI Taxonomy" id="1327752"/>
    <lineage>
        <taxon>Bacteria</taxon>
        <taxon>Pseudomonadati</taxon>
        <taxon>Pseudomonadota</taxon>
        <taxon>Gammaproteobacteria</taxon>
        <taxon>Alteromonadales</taxon>
        <taxon>Idiomarinaceae</taxon>
        <taxon>Idiomarina</taxon>
    </lineage>
</organism>
<evidence type="ECO:0000256" key="1">
    <source>
        <dbReference type="ARBA" id="ARBA00023002"/>
    </source>
</evidence>
<comment type="caution">
    <text evidence="3">The sequence shown here is derived from an EMBL/GenBank/DDBJ whole genome shotgun (WGS) entry which is preliminary data.</text>
</comment>
<dbReference type="GO" id="GO:0005737">
    <property type="term" value="C:cytoplasm"/>
    <property type="evidence" value="ECO:0007669"/>
    <property type="project" value="TreeGrafter"/>
</dbReference>
<reference evidence="3 4" key="1">
    <citation type="submission" date="2019-03" db="EMBL/GenBank/DDBJ databases">
        <title>Freshwater and sediment microbial communities from various areas in North America, analyzing microbe dynamics in response to fracking.</title>
        <authorList>
            <person name="Lamendella R."/>
        </authorList>
    </citation>
    <scope>NUCLEOTIDE SEQUENCE [LARGE SCALE GENOMIC DNA]</scope>
    <source>
        <strain evidence="3 4">18_TX</strain>
    </source>
</reference>
<dbReference type="PANTHER" id="PTHR13847:SF281">
    <property type="entry name" value="FAD DEPENDENT OXIDOREDUCTASE DOMAIN-CONTAINING PROTEIN"/>
    <property type="match status" value="1"/>
</dbReference>
<keyword evidence="1" id="KW-0560">Oxidoreductase</keyword>
<dbReference type="InterPro" id="IPR036188">
    <property type="entry name" value="FAD/NAD-bd_sf"/>
</dbReference>
<dbReference type="Pfam" id="PF01266">
    <property type="entry name" value="DAO"/>
    <property type="match status" value="1"/>
</dbReference>
<sequence>MYDPLADQQLRTHQPRVDSYWQAHTPVEWPQCGELPAHTDVLVIGAGYTGLNAAQTIAGKYQREVTVIDANALAWGCSSRNAGFVMKSTGRLGLSQWANKFGTAMAENIAAEHELAHQRIRQHIDATPSRCDQQSGGYIKLAHRAQAVPALDQQYQTLTAFKQPVSWLTAEELPQLVNSQHAFAGLKFDDCFTVNPLKLAAASAKAAADAGATLVENCSAESITRLAAGWRVKTSMGVVECNKLLVCTNAYTANTLFGPLTGRSLPVLSSIITTPPLTEEQLQQTHLTPQHAFMDTRTLKYYFRLLPDNRLLMGGRGAIRGRNANDPFYAQHLLNALKSSFPALADIKQWQHFWSGWVSVSLDDYPRVGAVADNAYAAMGYCGAGVSFSALAGQRLAEAAMGDKLPDLPYYKTPLKRFPFAPLRRIGQWAFYHYARMTE</sequence>
<dbReference type="OrthoDB" id="311718at2"/>